<accession>A0A1Q9F521</accession>
<sequence>MTKSNMWMIDEKEKLKTMVFLCIFSQRSKMAMVMAKIIFHLVLRIISARKECLNKLMGDEEVDVSLEDLVPDPFSDGRIGITEISS</sequence>
<evidence type="ECO:0000313" key="2">
    <source>
        <dbReference type="Proteomes" id="UP000186817"/>
    </source>
</evidence>
<gene>
    <name evidence="1" type="ORF">AK812_SmicGene1098</name>
</gene>
<name>A0A1Q9F521_SYMMI</name>
<reference evidence="1 2" key="1">
    <citation type="submission" date="2016-02" db="EMBL/GenBank/DDBJ databases">
        <title>Genome analysis of coral dinoflagellate symbionts highlights evolutionary adaptations to a symbiotic lifestyle.</title>
        <authorList>
            <person name="Aranda M."/>
            <person name="Li Y."/>
            <person name="Liew Y.J."/>
            <person name="Baumgarten S."/>
            <person name="Simakov O."/>
            <person name="Wilson M."/>
            <person name="Piel J."/>
            <person name="Ashoor H."/>
            <person name="Bougouffa S."/>
            <person name="Bajic V.B."/>
            <person name="Ryu T."/>
            <person name="Ravasi T."/>
            <person name="Bayer T."/>
            <person name="Micklem G."/>
            <person name="Kim H."/>
            <person name="Bhak J."/>
            <person name="Lajeunesse T.C."/>
            <person name="Voolstra C.R."/>
        </authorList>
    </citation>
    <scope>NUCLEOTIDE SEQUENCE [LARGE SCALE GENOMIC DNA]</scope>
    <source>
        <strain evidence="1 2">CCMP2467</strain>
    </source>
</reference>
<proteinExistence type="predicted"/>
<dbReference type="Proteomes" id="UP000186817">
    <property type="component" value="Unassembled WGS sequence"/>
</dbReference>
<comment type="caution">
    <text evidence="1">The sequence shown here is derived from an EMBL/GenBank/DDBJ whole genome shotgun (WGS) entry which is preliminary data.</text>
</comment>
<dbReference type="AlphaFoldDB" id="A0A1Q9F521"/>
<dbReference type="OrthoDB" id="10276580at2759"/>
<organism evidence="1 2">
    <name type="scientific">Symbiodinium microadriaticum</name>
    <name type="common">Dinoflagellate</name>
    <name type="synonym">Zooxanthella microadriatica</name>
    <dbReference type="NCBI Taxonomy" id="2951"/>
    <lineage>
        <taxon>Eukaryota</taxon>
        <taxon>Sar</taxon>
        <taxon>Alveolata</taxon>
        <taxon>Dinophyceae</taxon>
        <taxon>Suessiales</taxon>
        <taxon>Symbiodiniaceae</taxon>
        <taxon>Symbiodinium</taxon>
    </lineage>
</organism>
<keyword evidence="2" id="KW-1185">Reference proteome</keyword>
<protein>
    <submittedName>
        <fullName evidence="1">Uncharacterized protein</fullName>
    </submittedName>
</protein>
<evidence type="ECO:0000313" key="1">
    <source>
        <dbReference type="EMBL" id="OLQ14742.1"/>
    </source>
</evidence>
<dbReference type="EMBL" id="LSRX01000011">
    <property type="protein sequence ID" value="OLQ14742.1"/>
    <property type="molecule type" value="Genomic_DNA"/>
</dbReference>